<organism evidence="4 5">
    <name type="scientific">candidate division WOR_3 bacterium SM23_42</name>
    <dbReference type="NCBI Taxonomy" id="1703779"/>
    <lineage>
        <taxon>Bacteria</taxon>
        <taxon>Bacteria division WOR-3</taxon>
    </lineage>
</organism>
<evidence type="ECO:0000313" key="4">
    <source>
        <dbReference type="EMBL" id="KPK63623.1"/>
    </source>
</evidence>
<proteinExistence type="predicted"/>
<dbReference type="Gene3D" id="3.40.630.30">
    <property type="match status" value="1"/>
</dbReference>
<dbReference type="InterPro" id="IPR056935">
    <property type="entry name" value="Rv0428c-like_C"/>
</dbReference>
<keyword evidence="2" id="KW-0012">Acyltransferase</keyword>
<evidence type="ECO:0000313" key="5">
    <source>
        <dbReference type="Proteomes" id="UP000051373"/>
    </source>
</evidence>
<feature type="domain" description="N-acetyltransferase" evidence="3">
    <location>
        <begin position="105"/>
        <end position="235"/>
    </location>
</feature>
<gene>
    <name evidence="4" type="ORF">AMJ83_06265</name>
</gene>
<dbReference type="Proteomes" id="UP000051373">
    <property type="component" value="Unassembled WGS sequence"/>
</dbReference>
<keyword evidence="1" id="KW-0808">Transferase</keyword>
<dbReference type="STRING" id="1703779.AMJ83_06265"/>
<name>A0A0S8FSG3_UNCW3</name>
<dbReference type="InterPro" id="IPR016181">
    <property type="entry name" value="Acyl_CoA_acyltransferase"/>
</dbReference>
<dbReference type="InterPro" id="IPR050680">
    <property type="entry name" value="YpeA/RimI_acetyltransf"/>
</dbReference>
<dbReference type="EMBL" id="LJUJ01000010">
    <property type="protein sequence ID" value="KPK63623.1"/>
    <property type="molecule type" value="Genomic_DNA"/>
</dbReference>
<dbReference type="PANTHER" id="PTHR43420">
    <property type="entry name" value="ACETYLTRANSFERASE"/>
    <property type="match status" value="1"/>
</dbReference>
<dbReference type="PROSITE" id="PS51186">
    <property type="entry name" value="GNAT"/>
    <property type="match status" value="1"/>
</dbReference>
<dbReference type="Pfam" id="PF24553">
    <property type="entry name" value="Rv0428c_C"/>
    <property type="match status" value="1"/>
</dbReference>
<protein>
    <recommendedName>
        <fullName evidence="3">N-acetyltransferase domain-containing protein</fullName>
    </recommendedName>
</protein>
<accession>A0A0S8FSG3</accession>
<dbReference type="GO" id="GO:0016747">
    <property type="term" value="F:acyltransferase activity, transferring groups other than amino-acyl groups"/>
    <property type="evidence" value="ECO:0007669"/>
    <property type="project" value="InterPro"/>
</dbReference>
<dbReference type="InterPro" id="IPR000182">
    <property type="entry name" value="GNAT_dom"/>
</dbReference>
<comment type="caution">
    <text evidence="4">The sequence shown here is derived from an EMBL/GenBank/DDBJ whole genome shotgun (WGS) entry which is preliminary data.</text>
</comment>
<dbReference type="AlphaFoldDB" id="A0A0S8FSG3"/>
<sequence length="235" mass="26987">MNAWPALQTSLYDGWVLRFANGYTRRANSINPIYSSTIDVKEKIKYCRRLYDSRKLPTMFKLTKAVYPTDLDHILEANGFSFAAETSVQIIDLGRVDARKDSLIETSHAVDDRWLDSFFRMSKAEIRHKDTLRSMLENIIQPRCLASIENGDSMVACGLGVIQEKTVGLFDIIVDEDFRGKGLGRRILDGLLSWAKINGAESAYLQVMVDNKDAFALYQKLGFTELYRYWYRVKE</sequence>
<reference evidence="4 5" key="1">
    <citation type="journal article" date="2015" name="Microbiome">
        <title>Genomic resolution of linkages in carbon, nitrogen, and sulfur cycling among widespread estuary sediment bacteria.</title>
        <authorList>
            <person name="Baker B.J."/>
            <person name="Lazar C.S."/>
            <person name="Teske A.P."/>
            <person name="Dick G.J."/>
        </authorList>
    </citation>
    <scope>NUCLEOTIDE SEQUENCE [LARGE SCALE GENOMIC DNA]</scope>
    <source>
        <strain evidence="4">SM23_42</strain>
    </source>
</reference>
<evidence type="ECO:0000256" key="2">
    <source>
        <dbReference type="ARBA" id="ARBA00023315"/>
    </source>
</evidence>
<dbReference type="SUPFAM" id="SSF55729">
    <property type="entry name" value="Acyl-CoA N-acyltransferases (Nat)"/>
    <property type="match status" value="1"/>
</dbReference>
<evidence type="ECO:0000256" key="1">
    <source>
        <dbReference type="ARBA" id="ARBA00022679"/>
    </source>
</evidence>
<dbReference type="CDD" id="cd04301">
    <property type="entry name" value="NAT_SF"/>
    <property type="match status" value="1"/>
</dbReference>
<evidence type="ECO:0000259" key="3">
    <source>
        <dbReference type="PROSITE" id="PS51186"/>
    </source>
</evidence>